<dbReference type="OrthoDB" id="9791620at2"/>
<sequence length="564" mass="65506">MSRLYSITFTNKNNDQKTIKFSNVNVILGEKGSGKSTFLRIIAEVLSKTKIFTKDDFVQKEFNLSVKHANIDNEIKSWNSFSTLTSSATDYEKKLQQLKEIFEVYIVQNDNRKKSLSDIYSKEIKWNKKSIYFSELLNQIKKNNIQFEFIENIKLLNNSLEEWSSFFKKSNDLNLNVIYENITQNSNNYPLWKNDVRLDIKKLNLEQTRENLEQTINKLNDPQLLQTFIGNQNDFLNSIFQKQNQKLALLDEKISVLIQNKIEIYKKAIILIQKLEQLFIKFNNAYTKASNNISETMQKAEKNQSSFNKLKEFFAHIPKYLKNLKTNFDLVNNFDIETNINFAIEPLAHKKFSSINYSLPPFKLSEKQISKIIKIISKGKASGRVPKDLLTLIKKPEEFSTNTNNTAMEEIYEDLISTHHKIYVEGKIYEELSNGQKSLFGIKNTINNANEYKDTSNFLLLDQIEDDLDAWTVVEEIIPLLNKLIKQGKQIFIVTHDPNVGTLLENSISITIDLRQNNLEDKFKINAIFDKTNTAETRYLEGGMNSLEKRVQINNEKLQGVNNG</sequence>
<dbReference type="InterPro" id="IPR050086">
    <property type="entry name" value="MetN_ABC_transporter-like"/>
</dbReference>
<dbReference type="RefSeq" id="WP_130429115.1">
    <property type="nucleotide sequence ID" value="NZ_CP034841.1"/>
</dbReference>
<evidence type="ECO:0000256" key="4">
    <source>
        <dbReference type="ARBA" id="ARBA00022475"/>
    </source>
</evidence>
<comment type="similarity">
    <text evidence="2">Belongs to the ABC transporter superfamily.</text>
</comment>
<keyword evidence="3" id="KW-0813">Transport</keyword>
<organism evidence="6 7">
    <name type="scientific">Mycoplasmopsis phocirhinis</name>
    <dbReference type="NCBI Taxonomy" id="142650"/>
    <lineage>
        <taxon>Bacteria</taxon>
        <taxon>Bacillati</taxon>
        <taxon>Mycoplasmatota</taxon>
        <taxon>Mycoplasmoidales</taxon>
        <taxon>Metamycoplasmataceae</taxon>
        <taxon>Mycoplasmopsis</taxon>
    </lineage>
</organism>
<dbReference type="SUPFAM" id="SSF52540">
    <property type="entry name" value="P-loop containing nucleoside triphosphate hydrolases"/>
    <property type="match status" value="1"/>
</dbReference>
<keyword evidence="4" id="KW-1003">Cell membrane</keyword>
<evidence type="ECO:0008006" key="8">
    <source>
        <dbReference type="Google" id="ProtNLM"/>
    </source>
</evidence>
<comment type="subcellular location">
    <subcellularLocation>
        <location evidence="1">Cell membrane</location>
        <topology evidence="1">Peripheral membrane protein</topology>
    </subcellularLocation>
</comment>
<evidence type="ECO:0000313" key="6">
    <source>
        <dbReference type="EMBL" id="QBF34337.1"/>
    </source>
</evidence>
<dbReference type="AlphaFoldDB" id="A0A4P6MSS6"/>
<dbReference type="KEGG" id="mphi:EG856_00070"/>
<evidence type="ECO:0000256" key="5">
    <source>
        <dbReference type="ARBA" id="ARBA00023136"/>
    </source>
</evidence>
<dbReference type="GO" id="GO:0005886">
    <property type="term" value="C:plasma membrane"/>
    <property type="evidence" value="ECO:0007669"/>
    <property type="project" value="UniProtKB-SubCell"/>
</dbReference>
<dbReference type="Gene3D" id="3.40.50.300">
    <property type="entry name" value="P-loop containing nucleotide triphosphate hydrolases"/>
    <property type="match status" value="2"/>
</dbReference>
<evidence type="ECO:0000256" key="3">
    <source>
        <dbReference type="ARBA" id="ARBA00022448"/>
    </source>
</evidence>
<evidence type="ECO:0000313" key="7">
    <source>
        <dbReference type="Proteomes" id="UP000289326"/>
    </source>
</evidence>
<gene>
    <name evidence="6" type="ORF">EG856_00070</name>
</gene>
<evidence type="ECO:0000256" key="1">
    <source>
        <dbReference type="ARBA" id="ARBA00004202"/>
    </source>
</evidence>
<dbReference type="EMBL" id="CP034841">
    <property type="protein sequence ID" value="QBF34337.1"/>
    <property type="molecule type" value="Genomic_DNA"/>
</dbReference>
<proteinExistence type="inferred from homology"/>
<accession>A0A4P6MSS6</accession>
<dbReference type="CDD" id="cd00267">
    <property type="entry name" value="ABC_ATPase"/>
    <property type="match status" value="1"/>
</dbReference>
<dbReference type="Proteomes" id="UP000289326">
    <property type="component" value="Chromosome"/>
</dbReference>
<dbReference type="PANTHER" id="PTHR43166:SF9">
    <property type="entry name" value="GLUTAMATE_ASPARTATE IMPORT ATP-BINDING PROTEIN GLTL"/>
    <property type="match status" value="1"/>
</dbReference>
<name>A0A4P6MSS6_9BACT</name>
<dbReference type="PANTHER" id="PTHR43166">
    <property type="entry name" value="AMINO ACID IMPORT ATP-BINDING PROTEIN"/>
    <property type="match status" value="1"/>
</dbReference>
<keyword evidence="7" id="KW-1185">Reference proteome</keyword>
<keyword evidence="5" id="KW-0472">Membrane</keyword>
<dbReference type="InterPro" id="IPR027417">
    <property type="entry name" value="P-loop_NTPase"/>
</dbReference>
<protein>
    <recommendedName>
        <fullName evidence="8">ATP-binding cassette domain-containing protein</fullName>
    </recommendedName>
</protein>
<evidence type="ECO:0000256" key="2">
    <source>
        <dbReference type="ARBA" id="ARBA00005417"/>
    </source>
</evidence>
<reference evidence="6 7" key="1">
    <citation type="submission" date="2019-01" db="EMBL/GenBank/DDBJ databases">
        <title>Complete sequence and annotation of the Mycoplasma phocirhinis strain 852T genome.</title>
        <authorList>
            <person name="Frasca S.Jr."/>
            <person name="Kutish G.F."/>
            <person name="Castellanos Gell J."/>
            <person name="Michaels D.L."/>
            <person name="Brown D.R."/>
        </authorList>
    </citation>
    <scope>NUCLEOTIDE SEQUENCE [LARGE SCALE GENOMIC DNA]</scope>
    <source>
        <strain evidence="6 7">852</strain>
    </source>
</reference>